<evidence type="ECO:0000256" key="1">
    <source>
        <dbReference type="SAM" id="MobiDB-lite"/>
    </source>
</evidence>
<reference evidence="2 3" key="1">
    <citation type="submission" date="2019-10" db="EMBL/GenBank/DDBJ databases">
        <authorList>
            <person name="Palmer J.M."/>
        </authorList>
    </citation>
    <scope>NUCLEOTIDE SEQUENCE [LARGE SCALE GENOMIC DNA]</scope>
    <source>
        <strain evidence="2 3">TWF730</strain>
    </source>
</reference>
<name>A0AAV9VBP9_9PEZI</name>
<evidence type="ECO:0000313" key="2">
    <source>
        <dbReference type="EMBL" id="KAK6358117.1"/>
    </source>
</evidence>
<sequence length="331" mass="37722">MGTTNSKPAAKGPEFIFEEGPMPPPQSPSERYQWDESRGPQSSSTSPSDIPDLPKTRVPRHKAAAKKVKHPKSTLSGDSSDEWVTQSGSDDEITGSDSVSTDSSDSDTSESSSTSSFAFKRRGLRHPGRMPYYHSESDSVSLESTSDYGGRFIDRSFRHGLPPSIKRWEDIRFVTNQERKSDRRLIDRYNGPRRPQKSFRTAYQGPVSIYRPSHPQKLPAATWGEIKRLLESKGKDTTVFEERAREEEEHYLRDMEVGGLDKIGISKDENYHRINRFIDSGNNSDSESDLDENYGRIPLTKRELYNPLNWSITFAPLLFQDFIIWLKHAEK</sequence>
<dbReference type="Proteomes" id="UP001373714">
    <property type="component" value="Unassembled WGS sequence"/>
</dbReference>
<organism evidence="2 3">
    <name type="scientific">Orbilia blumenaviensis</name>
    <dbReference type="NCBI Taxonomy" id="1796055"/>
    <lineage>
        <taxon>Eukaryota</taxon>
        <taxon>Fungi</taxon>
        <taxon>Dikarya</taxon>
        <taxon>Ascomycota</taxon>
        <taxon>Pezizomycotina</taxon>
        <taxon>Orbiliomycetes</taxon>
        <taxon>Orbiliales</taxon>
        <taxon>Orbiliaceae</taxon>
        <taxon>Orbilia</taxon>
    </lineage>
</organism>
<proteinExistence type="predicted"/>
<protein>
    <submittedName>
        <fullName evidence="2">Uncharacterized protein</fullName>
    </submittedName>
</protein>
<keyword evidence="3" id="KW-1185">Reference proteome</keyword>
<feature type="compositionally biased region" description="Low complexity" evidence="1">
    <location>
        <begin position="39"/>
        <end position="53"/>
    </location>
</feature>
<feature type="compositionally biased region" description="Basic residues" evidence="1">
    <location>
        <begin position="57"/>
        <end position="72"/>
    </location>
</feature>
<comment type="caution">
    <text evidence="2">The sequence shown here is derived from an EMBL/GenBank/DDBJ whole genome shotgun (WGS) entry which is preliminary data.</text>
</comment>
<feature type="compositionally biased region" description="Basic residues" evidence="1">
    <location>
        <begin position="119"/>
        <end position="128"/>
    </location>
</feature>
<evidence type="ECO:0000313" key="3">
    <source>
        <dbReference type="Proteomes" id="UP001373714"/>
    </source>
</evidence>
<dbReference type="AlphaFoldDB" id="A0AAV9VBP9"/>
<feature type="region of interest" description="Disordered" evidence="1">
    <location>
        <begin position="1"/>
        <end position="141"/>
    </location>
</feature>
<gene>
    <name evidence="2" type="ORF">TWF730_007472</name>
</gene>
<dbReference type="EMBL" id="JAVHNS010000004">
    <property type="protein sequence ID" value="KAK6358117.1"/>
    <property type="molecule type" value="Genomic_DNA"/>
</dbReference>
<feature type="compositionally biased region" description="Polar residues" evidence="1">
    <location>
        <begin position="73"/>
        <end position="88"/>
    </location>
</feature>
<accession>A0AAV9VBP9</accession>